<dbReference type="InterPro" id="IPR037177">
    <property type="entry name" value="DLC_sf"/>
</dbReference>
<dbReference type="OrthoDB" id="10033309at2759"/>
<keyword evidence="3 8" id="KW-0963">Cytoplasm</keyword>
<protein>
    <recommendedName>
        <fullName evidence="8">Dynein light chain</fullName>
    </recommendedName>
</protein>
<proteinExistence type="inferred from homology"/>
<dbReference type="Gene3D" id="3.30.740.10">
    <property type="entry name" value="Protein Inhibitor Of Neuronal Nitric Oxide Synthase"/>
    <property type="match status" value="1"/>
</dbReference>
<dbReference type="PANTHER" id="PTHR11886:SF113">
    <property type="entry name" value="DYNEIN LIGHT CHAIN 2, CYTOPLASMIC"/>
    <property type="match status" value="1"/>
</dbReference>
<dbReference type="InterPro" id="IPR019763">
    <property type="entry name" value="Dynein_light_1/2_CS"/>
</dbReference>
<keyword evidence="5 8" id="KW-0243">Dynein</keyword>
<comment type="subcellular location">
    <subcellularLocation>
        <location evidence="1 8">Cytoplasm</location>
        <location evidence="1 8">Cytoskeleton</location>
    </subcellularLocation>
</comment>
<evidence type="ECO:0000256" key="9">
    <source>
        <dbReference type="SAM" id="MobiDB-lite"/>
    </source>
</evidence>
<name>A0A8S1ET52_9PELO</name>
<feature type="region of interest" description="Disordered" evidence="9">
    <location>
        <begin position="1"/>
        <end position="25"/>
    </location>
</feature>
<dbReference type="InterPro" id="IPR001372">
    <property type="entry name" value="Dynein_light_chain_typ-1/2"/>
</dbReference>
<dbReference type="FunFam" id="3.30.740.10:FF:000001">
    <property type="entry name" value="Dynein light chain"/>
    <property type="match status" value="1"/>
</dbReference>
<evidence type="ECO:0000256" key="2">
    <source>
        <dbReference type="ARBA" id="ARBA00010156"/>
    </source>
</evidence>
<evidence type="ECO:0000256" key="5">
    <source>
        <dbReference type="ARBA" id="ARBA00023017"/>
    </source>
</evidence>
<comment type="caution">
    <text evidence="10">The sequence shown here is derived from an EMBL/GenBank/DDBJ whole genome shotgun (WGS) entry which is preliminary data.</text>
</comment>
<dbReference type="PANTHER" id="PTHR11886">
    <property type="entry name" value="DYNEIN LIGHT CHAIN"/>
    <property type="match status" value="1"/>
</dbReference>
<dbReference type="GO" id="GO:0007017">
    <property type="term" value="P:microtubule-based process"/>
    <property type="evidence" value="ECO:0007669"/>
    <property type="project" value="InterPro"/>
</dbReference>
<dbReference type="GO" id="GO:0005868">
    <property type="term" value="C:cytoplasmic dynein complex"/>
    <property type="evidence" value="ECO:0007669"/>
    <property type="project" value="TreeGrafter"/>
</dbReference>
<evidence type="ECO:0000256" key="7">
    <source>
        <dbReference type="ARBA" id="ARBA00023212"/>
    </source>
</evidence>
<evidence type="ECO:0000256" key="8">
    <source>
        <dbReference type="RuleBase" id="RU365010"/>
    </source>
</evidence>
<dbReference type="EMBL" id="CADEPM010000002">
    <property type="protein sequence ID" value="CAB3401101.1"/>
    <property type="molecule type" value="Genomic_DNA"/>
</dbReference>
<dbReference type="Pfam" id="PF01221">
    <property type="entry name" value="Dynein_light"/>
    <property type="match status" value="1"/>
</dbReference>
<dbReference type="GO" id="GO:0005874">
    <property type="term" value="C:microtubule"/>
    <property type="evidence" value="ECO:0007669"/>
    <property type="project" value="UniProtKB-KW"/>
</dbReference>
<evidence type="ECO:0000256" key="4">
    <source>
        <dbReference type="ARBA" id="ARBA00022701"/>
    </source>
</evidence>
<evidence type="ECO:0000313" key="11">
    <source>
        <dbReference type="Proteomes" id="UP000494206"/>
    </source>
</evidence>
<organism evidence="10 11">
    <name type="scientific">Caenorhabditis bovis</name>
    <dbReference type="NCBI Taxonomy" id="2654633"/>
    <lineage>
        <taxon>Eukaryota</taxon>
        <taxon>Metazoa</taxon>
        <taxon>Ecdysozoa</taxon>
        <taxon>Nematoda</taxon>
        <taxon>Chromadorea</taxon>
        <taxon>Rhabditida</taxon>
        <taxon>Rhabditina</taxon>
        <taxon>Rhabditomorpha</taxon>
        <taxon>Rhabditoidea</taxon>
        <taxon>Rhabditidae</taxon>
        <taxon>Peloderinae</taxon>
        <taxon>Caenorhabditis</taxon>
    </lineage>
</organism>
<dbReference type="AlphaFoldDB" id="A0A8S1ET52"/>
<evidence type="ECO:0000256" key="1">
    <source>
        <dbReference type="ARBA" id="ARBA00004245"/>
    </source>
</evidence>
<dbReference type="PROSITE" id="PS01239">
    <property type="entry name" value="DYNEIN_LIGHT_1"/>
    <property type="match status" value="1"/>
</dbReference>
<accession>A0A8S1ET52</accession>
<dbReference type="SMART" id="SM01375">
    <property type="entry name" value="Dynein_light"/>
    <property type="match status" value="1"/>
</dbReference>
<keyword evidence="4 8" id="KW-0493">Microtubule</keyword>
<evidence type="ECO:0000256" key="3">
    <source>
        <dbReference type="ARBA" id="ARBA00022490"/>
    </source>
</evidence>
<dbReference type="SUPFAM" id="SSF54648">
    <property type="entry name" value="DLC"/>
    <property type="match status" value="1"/>
</dbReference>
<keyword evidence="6 8" id="KW-0505">Motor protein</keyword>
<evidence type="ECO:0000256" key="6">
    <source>
        <dbReference type="ARBA" id="ARBA00023175"/>
    </source>
</evidence>
<dbReference type="CDD" id="cd21452">
    <property type="entry name" value="DLC-like_DYNLL1_DYNLL2"/>
    <property type="match status" value="1"/>
</dbReference>
<sequence>MKTLQLPGKSSVEEKKVDQPSVEPPQIIFSKSHEGNLIGKSMGSKKQDAIVRSTDMPEELQKEAITVSLEAMDKYKLERDIATYIKEEFDKRHNPSWHCVVGRNFGSYVTHESNNFIYFYIKHIAIMLFKTAF</sequence>
<keyword evidence="11" id="KW-1185">Reference proteome</keyword>
<reference evidence="10 11" key="1">
    <citation type="submission" date="2020-04" db="EMBL/GenBank/DDBJ databases">
        <authorList>
            <person name="Laetsch R D."/>
            <person name="Stevens L."/>
            <person name="Kumar S."/>
            <person name="Blaxter L. M."/>
        </authorList>
    </citation>
    <scope>NUCLEOTIDE SEQUENCE [LARGE SCALE GENOMIC DNA]</scope>
</reference>
<comment type="similarity">
    <text evidence="2 8">Belongs to the dynein light chain family.</text>
</comment>
<dbReference type="Proteomes" id="UP000494206">
    <property type="component" value="Unassembled WGS sequence"/>
</dbReference>
<evidence type="ECO:0000313" key="10">
    <source>
        <dbReference type="EMBL" id="CAB3401101.1"/>
    </source>
</evidence>
<gene>
    <name evidence="10" type="ORF">CBOVIS_LOCUS3897</name>
</gene>
<keyword evidence="7 8" id="KW-0206">Cytoskeleton</keyword>
<dbReference type="GO" id="GO:0045505">
    <property type="term" value="F:dynein intermediate chain binding"/>
    <property type="evidence" value="ECO:0007669"/>
    <property type="project" value="TreeGrafter"/>
</dbReference>